<evidence type="ECO:0000256" key="10">
    <source>
        <dbReference type="ARBA" id="ARBA00022989"/>
    </source>
</evidence>
<dbReference type="Proteomes" id="UP001158576">
    <property type="component" value="Chromosome 2"/>
</dbReference>
<evidence type="ECO:0000313" key="17">
    <source>
        <dbReference type="Proteomes" id="UP001158576"/>
    </source>
</evidence>
<proteinExistence type="inferred from homology"/>
<evidence type="ECO:0000256" key="5">
    <source>
        <dbReference type="ARBA" id="ARBA00022568"/>
    </source>
</evidence>
<keyword evidence="7 15" id="KW-0732">Signal</keyword>
<evidence type="ECO:0000256" key="12">
    <source>
        <dbReference type="ARBA" id="ARBA00023136"/>
    </source>
</evidence>
<evidence type="ECO:0000256" key="15">
    <source>
        <dbReference type="SAM" id="SignalP"/>
    </source>
</evidence>
<sequence length="296" mass="31277">MLAEILTVALLGFADAQQRVKLKNVDVLTLYAGKMTTGRRSSPVPQLQCMGGSAGCSAFVPSVVQCYNRGTDGQDIQWECKADMEMKYKFGQIRVTGEGFDYPDDPYILAGSCGLEYTIDRVGGSTSSSSFGGTSFWSSSSEDSEEGSWALFIIIAFVLYLLVTSFNNANSDDRPPPYNPDFIPPAGTNPGTNNTGYFSGPGRGSSSSSSDGPGFGTGFAAGAATGFAAGTASANRRRNRGWFGGGNSWFGGNNWGTNNSYSQGFHDGRRSSPSPRRSSSPVSTKTASGFGGTKRR</sequence>
<feature type="region of interest" description="Disordered" evidence="14">
    <location>
        <begin position="255"/>
        <end position="296"/>
    </location>
</feature>
<protein>
    <recommendedName>
        <fullName evidence="3">Store-operated calcium entry-associated regulatory factor</fullName>
    </recommendedName>
    <alternativeName>
        <fullName evidence="13">Transmembrane protein 66</fullName>
    </alternativeName>
</protein>
<reference evidence="16 17" key="1">
    <citation type="submission" date="2021-04" db="EMBL/GenBank/DDBJ databases">
        <authorList>
            <person name="Bliznina A."/>
        </authorList>
    </citation>
    <scope>NUCLEOTIDE SEQUENCE [LARGE SCALE GENOMIC DNA]</scope>
</reference>
<evidence type="ECO:0000256" key="7">
    <source>
        <dbReference type="ARBA" id="ARBA00022729"/>
    </source>
</evidence>
<keyword evidence="11" id="KW-0406">Ion transport</keyword>
<evidence type="ECO:0000256" key="9">
    <source>
        <dbReference type="ARBA" id="ARBA00022837"/>
    </source>
</evidence>
<feature type="signal peptide" evidence="15">
    <location>
        <begin position="1"/>
        <end position="16"/>
    </location>
</feature>
<dbReference type="PANTHER" id="PTHR15929">
    <property type="entry name" value="STORE-OPERATED CALCIUM ENTRY-ASSOCIATED REGULATORY FACTOR"/>
    <property type="match status" value="1"/>
</dbReference>
<comment type="similarity">
    <text evidence="2">Belongs to the SARAF family.</text>
</comment>
<evidence type="ECO:0000256" key="14">
    <source>
        <dbReference type="SAM" id="MobiDB-lite"/>
    </source>
</evidence>
<keyword evidence="9" id="KW-0106">Calcium</keyword>
<evidence type="ECO:0000256" key="11">
    <source>
        <dbReference type="ARBA" id="ARBA00023065"/>
    </source>
</evidence>
<evidence type="ECO:0000256" key="1">
    <source>
        <dbReference type="ARBA" id="ARBA00004115"/>
    </source>
</evidence>
<keyword evidence="8" id="KW-0256">Endoplasmic reticulum</keyword>
<evidence type="ECO:0000313" key="16">
    <source>
        <dbReference type="EMBL" id="CAG5110057.1"/>
    </source>
</evidence>
<keyword evidence="12" id="KW-0472">Membrane</keyword>
<evidence type="ECO:0000256" key="4">
    <source>
        <dbReference type="ARBA" id="ARBA00022448"/>
    </source>
</evidence>
<dbReference type="PANTHER" id="PTHR15929:SF0">
    <property type="entry name" value="STORE-OPERATED CALCIUM ENTRY-ASSOCIATED REGULATORY FACTOR"/>
    <property type="match status" value="1"/>
</dbReference>
<evidence type="ECO:0000256" key="6">
    <source>
        <dbReference type="ARBA" id="ARBA00022692"/>
    </source>
</evidence>
<organism evidence="16 17">
    <name type="scientific">Oikopleura dioica</name>
    <name type="common">Tunicate</name>
    <dbReference type="NCBI Taxonomy" id="34765"/>
    <lineage>
        <taxon>Eukaryota</taxon>
        <taxon>Metazoa</taxon>
        <taxon>Chordata</taxon>
        <taxon>Tunicata</taxon>
        <taxon>Appendicularia</taxon>
        <taxon>Copelata</taxon>
        <taxon>Oikopleuridae</taxon>
        <taxon>Oikopleura</taxon>
    </lineage>
</organism>
<feature type="compositionally biased region" description="Low complexity" evidence="14">
    <location>
        <begin position="271"/>
        <end position="281"/>
    </location>
</feature>
<keyword evidence="6" id="KW-0812">Transmembrane</keyword>
<dbReference type="InterPro" id="IPR009567">
    <property type="entry name" value="SARAF"/>
</dbReference>
<evidence type="ECO:0000256" key="8">
    <source>
        <dbReference type="ARBA" id="ARBA00022824"/>
    </source>
</evidence>
<keyword evidence="10" id="KW-1133">Transmembrane helix</keyword>
<name>A0ABN7SZ45_OIKDI</name>
<keyword evidence="17" id="KW-1185">Reference proteome</keyword>
<keyword evidence="4" id="KW-0813">Transport</keyword>
<gene>
    <name evidence="16" type="ORF">OKIOD_LOCUS13269</name>
</gene>
<feature type="region of interest" description="Disordered" evidence="14">
    <location>
        <begin position="172"/>
        <end position="213"/>
    </location>
</feature>
<comment type="subcellular location">
    <subcellularLocation>
        <location evidence="1">Endoplasmic reticulum membrane</location>
        <topology evidence="1">Single-pass type I membrane protein</topology>
    </subcellularLocation>
</comment>
<dbReference type="EMBL" id="OU015567">
    <property type="protein sequence ID" value="CAG5110057.1"/>
    <property type="molecule type" value="Genomic_DNA"/>
</dbReference>
<evidence type="ECO:0000256" key="2">
    <source>
        <dbReference type="ARBA" id="ARBA00006833"/>
    </source>
</evidence>
<feature type="compositionally biased region" description="Low complexity" evidence="14">
    <location>
        <begin position="198"/>
        <end position="212"/>
    </location>
</feature>
<accession>A0ABN7SZ45</accession>
<feature type="chain" id="PRO_5046140415" description="Store-operated calcium entry-associated regulatory factor" evidence="15">
    <location>
        <begin position="17"/>
        <end position="296"/>
    </location>
</feature>
<dbReference type="Pfam" id="PF06682">
    <property type="entry name" value="SARAF"/>
    <property type="match status" value="2"/>
</dbReference>
<keyword evidence="5" id="KW-0109">Calcium transport</keyword>
<evidence type="ECO:0000256" key="13">
    <source>
        <dbReference type="ARBA" id="ARBA00031116"/>
    </source>
</evidence>
<evidence type="ECO:0000256" key="3">
    <source>
        <dbReference type="ARBA" id="ARBA00016584"/>
    </source>
</evidence>